<evidence type="ECO:0000256" key="1">
    <source>
        <dbReference type="SAM" id="MobiDB-lite"/>
    </source>
</evidence>
<comment type="caution">
    <text evidence="2">The sequence shown here is derived from an EMBL/GenBank/DDBJ whole genome shotgun (WGS) entry which is preliminary data.</text>
</comment>
<sequence length="270" mass="29696">MLQDTAQMKQATGSSDAHRETRPNNDAGVVHTGDKTTVEGPTAVEREEEMVAEASRGKPRTATTVSSESKQTGQSSNVHTSSNAFEQETDPTSSPSEILDKPDRKCTESPIDSDEAVYGSDSVHSESSESSTDANDSKKRINAAVNADKVEAIGRQFEDLGIGNEAVSFHNPADEDEARHINDMVIRAHKTMRDIDDHPEERFRDPGSEFRVSARPKESPEPAPDTQGDETHKRYAHFPPDHLQHCDIEIEEGYSVEGPRRPRSSCCIIV</sequence>
<gene>
    <name evidence="2" type="ORF">IMSHALPRED_003785</name>
</gene>
<evidence type="ECO:0000313" key="3">
    <source>
        <dbReference type="Proteomes" id="UP000664534"/>
    </source>
</evidence>
<feature type="compositionally biased region" description="Basic and acidic residues" evidence="1">
    <location>
        <begin position="98"/>
        <end position="107"/>
    </location>
</feature>
<organism evidence="2 3">
    <name type="scientific">Imshaugia aleurites</name>
    <dbReference type="NCBI Taxonomy" id="172621"/>
    <lineage>
        <taxon>Eukaryota</taxon>
        <taxon>Fungi</taxon>
        <taxon>Dikarya</taxon>
        <taxon>Ascomycota</taxon>
        <taxon>Pezizomycotina</taxon>
        <taxon>Lecanoromycetes</taxon>
        <taxon>OSLEUM clade</taxon>
        <taxon>Lecanoromycetidae</taxon>
        <taxon>Lecanorales</taxon>
        <taxon>Lecanorineae</taxon>
        <taxon>Parmeliaceae</taxon>
        <taxon>Imshaugia</taxon>
    </lineage>
</organism>
<dbReference type="EMBL" id="CAJPDT010000019">
    <property type="protein sequence ID" value="CAF9917928.1"/>
    <property type="molecule type" value="Genomic_DNA"/>
</dbReference>
<dbReference type="OrthoDB" id="5411944at2759"/>
<evidence type="ECO:0000313" key="2">
    <source>
        <dbReference type="EMBL" id="CAF9917928.1"/>
    </source>
</evidence>
<proteinExistence type="predicted"/>
<feature type="region of interest" description="Disordered" evidence="1">
    <location>
        <begin position="1"/>
        <end position="140"/>
    </location>
</feature>
<accession>A0A8H3F5D1</accession>
<feature type="compositionally biased region" description="Polar residues" evidence="1">
    <location>
        <begin position="61"/>
        <end position="96"/>
    </location>
</feature>
<feature type="region of interest" description="Disordered" evidence="1">
    <location>
        <begin position="191"/>
        <end position="237"/>
    </location>
</feature>
<name>A0A8H3F5D1_9LECA</name>
<protein>
    <submittedName>
        <fullName evidence="2">Uncharacterized protein</fullName>
    </submittedName>
</protein>
<dbReference type="Proteomes" id="UP000664534">
    <property type="component" value="Unassembled WGS sequence"/>
</dbReference>
<dbReference type="AlphaFoldDB" id="A0A8H3F5D1"/>
<feature type="compositionally biased region" description="Basic and acidic residues" evidence="1">
    <location>
        <begin position="191"/>
        <end position="208"/>
    </location>
</feature>
<reference evidence="2" key="1">
    <citation type="submission" date="2021-03" db="EMBL/GenBank/DDBJ databases">
        <authorList>
            <person name="Tagirdzhanova G."/>
        </authorList>
    </citation>
    <scope>NUCLEOTIDE SEQUENCE</scope>
</reference>
<feature type="compositionally biased region" description="Polar residues" evidence="1">
    <location>
        <begin position="1"/>
        <end position="15"/>
    </location>
</feature>
<keyword evidence="3" id="KW-1185">Reference proteome</keyword>